<evidence type="ECO:0000256" key="2">
    <source>
        <dbReference type="ARBA" id="ARBA00022692"/>
    </source>
</evidence>
<dbReference type="InterPro" id="IPR050382">
    <property type="entry name" value="MFS_Na/Anion_cotransporter"/>
</dbReference>
<dbReference type="EMBL" id="UYRT01029637">
    <property type="protein sequence ID" value="VDK70161.1"/>
    <property type="molecule type" value="Genomic_DNA"/>
</dbReference>
<evidence type="ECO:0000256" key="3">
    <source>
        <dbReference type="ARBA" id="ARBA00022989"/>
    </source>
</evidence>
<dbReference type="GO" id="GO:0022857">
    <property type="term" value="F:transmembrane transporter activity"/>
    <property type="evidence" value="ECO:0007669"/>
    <property type="project" value="InterPro"/>
</dbReference>
<dbReference type="Gene3D" id="1.20.1250.20">
    <property type="entry name" value="MFS general substrate transporter like domains"/>
    <property type="match status" value="1"/>
</dbReference>
<dbReference type="WBParaSite" id="GPUH_0000927801-mRNA-1">
    <property type="protein sequence ID" value="GPUH_0000927801-mRNA-1"/>
    <property type="gene ID" value="GPUH_0000927801"/>
</dbReference>
<dbReference type="Pfam" id="PF07690">
    <property type="entry name" value="MFS_1"/>
    <property type="match status" value="1"/>
</dbReference>
<proteinExistence type="predicted"/>
<evidence type="ECO:0000313" key="7">
    <source>
        <dbReference type="EMBL" id="VDK70161.1"/>
    </source>
</evidence>
<dbReference type="PANTHER" id="PTHR11662:SF72">
    <property type="entry name" value="MAJOR FACILITATOR SUPERFAMILY (MFS) PROFILE DOMAIN-CONTAINING PROTEIN"/>
    <property type="match status" value="1"/>
</dbReference>
<dbReference type="InterPro" id="IPR011701">
    <property type="entry name" value="MFS"/>
</dbReference>
<sequence>MCDWLGATRTVQAGAVVNVVGSLLTPYVSRNVGALGVIIIRFLMGCGQGVLVPCMSVLIAHWFPVSEKSTAVAIATTGNQLNNWAHIGRALASFGIQQKGVGWDEGVAL</sequence>
<reference evidence="7 8" key="2">
    <citation type="submission" date="2018-11" db="EMBL/GenBank/DDBJ databases">
        <authorList>
            <consortium name="Pathogen Informatics"/>
        </authorList>
    </citation>
    <scope>NUCLEOTIDE SEQUENCE [LARGE SCALE GENOMIC DNA]</scope>
</reference>
<evidence type="ECO:0000259" key="6">
    <source>
        <dbReference type="PROSITE" id="PS50850"/>
    </source>
</evidence>
<dbReference type="AlphaFoldDB" id="A0A183DKM6"/>
<keyword evidence="2 5" id="KW-0812">Transmembrane</keyword>
<protein>
    <submittedName>
        <fullName evidence="9">MFS domain-containing protein</fullName>
    </submittedName>
</protein>
<evidence type="ECO:0000256" key="4">
    <source>
        <dbReference type="ARBA" id="ARBA00023136"/>
    </source>
</evidence>
<feature type="transmembrane region" description="Helical" evidence="5">
    <location>
        <begin position="32"/>
        <end position="60"/>
    </location>
</feature>
<dbReference type="GO" id="GO:0006820">
    <property type="term" value="P:monoatomic anion transport"/>
    <property type="evidence" value="ECO:0007669"/>
    <property type="project" value="TreeGrafter"/>
</dbReference>
<evidence type="ECO:0000313" key="8">
    <source>
        <dbReference type="Proteomes" id="UP000271098"/>
    </source>
</evidence>
<keyword evidence="4 5" id="KW-0472">Membrane</keyword>
<dbReference type="SUPFAM" id="SSF103473">
    <property type="entry name" value="MFS general substrate transporter"/>
    <property type="match status" value="1"/>
</dbReference>
<dbReference type="PROSITE" id="PS50850">
    <property type="entry name" value="MFS"/>
    <property type="match status" value="1"/>
</dbReference>
<dbReference type="InterPro" id="IPR020846">
    <property type="entry name" value="MFS_dom"/>
</dbReference>
<accession>A0A183DKM6</accession>
<dbReference type="Proteomes" id="UP000271098">
    <property type="component" value="Unassembled WGS sequence"/>
</dbReference>
<name>A0A183DKM6_9BILA</name>
<reference evidence="9" key="1">
    <citation type="submission" date="2016-06" db="UniProtKB">
        <authorList>
            <consortium name="WormBaseParasite"/>
        </authorList>
    </citation>
    <scope>IDENTIFICATION</scope>
</reference>
<gene>
    <name evidence="7" type="ORF">GPUH_LOCUS9268</name>
</gene>
<dbReference type="OrthoDB" id="5817502at2759"/>
<keyword evidence="3 5" id="KW-1133">Transmembrane helix</keyword>
<evidence type="ECO:0000256" key="5">
    <source>
        <dbReference type="SAM" id="Phobius"/>
    </source>
</evidence>
<evidence type="ECO:0000313" key="9">
    <source>
        <dbReference type="WBParaSite" id="GPUH_0000927801-mRNA-1"/>
    </source>
</evidence>
<dbReference type="InterPro" id="IPR036259">
    <property type="entry name" value="MFS_trans_sf"/>
</dbReference>
<comment type="subcellular location">
    <subcellularLocation>
        <location evidence="1">Membrane</location>
        <topology evidence="1">Multi-pass membrane protein</topology>
    </subcellularLocation>
</comment>
<evidence type="ECO:0000256" key="1">
    <source>
        <dbReference type="ARBA" id="ARBA00004141"/>
    </source>
</evidence>
<organism evidence="9">
    <name type="scientific">Gongylonema pulchrum</name>
    <dbReference type="NCBI Taxonomy" id="637853"/>
    <lineage>
        <taxon>Eukaryota</taxon>
        <taxon>Metazoa</taxon>
        <taxon>Ecdysozoa</taxon>
        <taxon>Nematoda</taxon>
        <taxon>Chromadorea</taxon>
        <taxon>Rhabditida</taxon>
        <taxon>Spirurina</taxon>
        <taxon>Spiruromorpha</taxon>
        <taxon>Spiruroidea</taxon>
        <taxon>Gongylonematidae</taxon>
        <taxon>Gongylonema</taxon>
    </lineage>
</organism>
<feature type="domain" description="Major facilitator superfamily (MFS) profile" evidence="6">
    <location>
        <begin position="1"/>
        <end position="109"/>
    </location>
</feature>
<dbReference type="GO" id="GO:0016020">
    <property type="term" value="C:membrane"/>
    <property type="evidence" value="ECO:0007669"/>
    <property type="project" value="UniProtKB-SubCell"/>
</dbReference>
<keyword evidence="8" id="KW-1185">Reference proteome</keyword>
<dbReference type="PANTHER" id="PTHR11662">
    <property type="entry name" value="SOLUTE CARRIER FAMILY 17"/>
    <property type="match status" value="1"/>
</dbReference>